<evidence type="ECO:0000313" key="4">
    <source>
        <dbReference type="Proteomes" id="UP000179807"/>
    </source>
</evidence>
<dbReference type="Gene3D" id="3.40.50.720">
    <property type="entry name" value="NAD(P)-binding Rossmann-like Domain"/>
    <property type="match status" value="1"/>
</dbReference>
<dbReference type="SUPFAM" id="SSF69572">
    <property type="entry name" value="Activating enzymes of the ubiquitin-like proteins"/>
    <property type="match status" value="1"/>
</dbReference>
<comment type="caution">
    <text evidence="3">The sequence shown here is derived from an EMBL/GenBank/DDBJ whole genome shotgun (WGS) entry which is preliminary data.</text>
</comment>
<dbReference type="GO" id="GO:0019779">
    <property type="term" value="F:Atg8 activating enzyme activity"/>
    <property type="evidence" value="ECO:0007669"/>
    <property type="project" value="TreeGrafter"/>
</dbReference>
<dbReference type="InterPro" id="IPR042522">
    <property type="entry name" value="Atg7_N_1"/>
</dbReference>
<keyword evidence="4" id="KW-1185">Reference proteome</keyword>
<protein>
    <submittedName>
        <fullName evidence="3">ThiF family protein</fullName>
    </submittedName>
</protein>
<reference evidence="3" key="1">
    <citation type="submission" date="2016-10" db="EMBL/GenBank/DDBJ databases">
        <authorList>
            <person name="Benchimol M."/>
            <person name="Almeida L.G."/>
            <person name="Vasconcelos A.T."/>
            <person name="Perreira-Neves A."/>
            <person name="Rosa I.A."/>
            <person name="Tasca T."/>
            <person name="Bogo M.R."/>
            <person name="de Souza W."/>
        </authorList>
    </citation>
    <scope>NUCLEOTIDE SEQUENCE [LARGE SCALE GENOMIC DNA]</scope>
    <source>
        <strain evidence="3">K</strain>
    </source>
</reference>
<dbReference type="GO" id="GO:0006995">
    <property type="term" value="P:cellular response to nitrogen starvation"/>
    <property type="evidence" value="ECO:0007669"/>
    <property type="project" value="TreeGrafter"/>
</dbReference>
<dbReference type="Gene3D" id="3.40.140.70">
    <property type="entry name" value="Ubiquitin-like modifier-activating enzyme ATG7 N-terminal domain"/>
    <property type="match status" value="1"/>
</dbReference>
<dbReference type="GO" id="GO:0034727">
    <property type="term" value="P:piecemeal microautophagy of the nucleus"/>
    <property type="evidence" value="ECO:0007669"/>
    <property type="project" value="TreeGrafter"/>
</dbReference>
<dbReference type="InterPro" id="IPR045886">
    <property type="entry name" value="ThiF/MoeB/HesA"/>
</dbReference>
<dbReference type="Proteomes" id="UP000179807">
    <property type="component" value="Unassembled WGS sequence"/>
</dbReference>
<dbReference type="GO" id="GO:0032446">
    <property type="term" value="P:protein modification by small protein conjugation"/>
    <property type="evidence" value="ECO:0007669"/>
    <property type="project" value="TreeGrafter"/>
</dbReference>
<dbReference type="GO" id="GO:0000407">
    <property type="term" value="C:phagophore assembly site"/>
    <property type="evidence" value="ECO:0007669"/>
    <property type="project" value="TreeGrafter"/>
</dbReference>
<dbReference type="PANTHER" id="PTHR10953">
    <property type="entry name" value="UBIQUITIN-ACTIVATING ENZYME E1"/>
    <property type="match status" value="1"/>
</dbReference>
<evidence type="ECO:0000259" key="1">
    <source>
        <dbReference type="Pfam" id="PF00899"/>
    </source>
</evidence>
<proteinExistence type="predicted"/>
<dbReference type="GO" id="GO:0019778">
    <property type="term" value="F:Atg12 activating enzyme activity"/>
    <property type="evidence" value="ECO:0007669"/>
    <property type="project" value="TreeGrafter"/>
</dbReference>
<evidence type="ECO:0000259" key="2">
    <source>
        <dbReference type="Pfam" id="PF16420"/>
    </source>
</evidence>
<name>A0A1J4JH64_9EUKA</name>
<accession>A0A1J4JH64</accession>
<organism evidence="3 4">
    <name type="scientific">Tritrichomonas foetus</name>
    <dbReference type="NCBI Taxonomy" id="1144522"/>
    <lineage>
        <taxon>Eukaryota</taxon>
        <taxon>Metamonada</taxon>
        <taxon>Parabasalia</taxon>
        <taxon>Tritrichomonadida</taxon>
        <taxon>Tritrichomonadidae</taxon>
        <taxon>Tritrichomonas</taxon>
    </lineage>
</organism>
<dbReference type="InterPro" id="IPR035985">
    <property type="entry name" value="Ubiquitin-activating_enz"/>
</dbReference>
<dbReference type="InterPro" id="IPR000594">
    <property type="entry name" value="ThiF_NAD_FAD-bd"/>
</dbReference>
<dbReference type="GO" id="GO:0000045">
    <property type="term" value="P:autophagosome assembly"/>
    <property type="evidence" value="ECO:0007669"/>
    <property type="project" value="TreeGrafter"/>
</dbReference>
<dbReference type="Pfam" id="PF16420">
    <property type="entry name" value="ATG7_N"/>
    <property type="match status" value="1"/>
</dbReference>
<gene>
    <name evidence="3" type="ORF">TRFO_37217</name>
</gene>
<feature type="domain" description="Ubiquitin-like modifier-activating enzyme Atg7 N-terminal" evidence="2">
    <location>
        <begin position="3"/>
        <end position="269"/>
    </location>
</feature>
<dbReference type="InterPro" id="IPR032197">
    <property type="entry name" value="Atg7_N"/>
</dbReference>
<dbReference type="GO" id="GO:0000422">
    <property type="term" value="P:autophagy of mitochondrion"/>
    <property type="evidence" value="ECO:0007669"/>
    <property type="project" value="TreeGrafter"/>
</dbReference>
<feature type="domain" description="THIF-type NAD/FAD binding fold" evidence="1">
    <location>
        <begin position="288"/>
        <end position="509"/>
    </location>
</feature>
<dbReference type="VEuPathDB" id="TrichDB:TRFO_37217"/>
<dbReference type="EMBL" id="MLAK01001165">
    <property type="protein sequence ID" value="OHS96604.1"/>
    <property type="molecule type" value="Genomic_DNA"/>
</dbReference>
<dbReference type="AlphaFoldDB" id="A0A1J4JH64"/>
<dbReference type="Pfam" id="PF00899">
    <property type="entry name" value="ThiF"/>
    <property type="match status" value="1"/>
</dbReference>
<dbReference type="RefSeq" id="XP_068349741.1">
    <property type="nucleotide sequence ID" value="XM_068511294.1"/>
</dbReference>
<sequence>MATFQQISAIIEPSFWHALSQKKLNDMMLDERPFESVAYFQCGRSQGISSFLFLNEESLSETQQDKLYSHYLNYTAKLPIQITLVNTKNNFLSLDRAGILKSLSDSIFQAIETRSWLEQPSLLLKSALTVFGDLKKWHFLFCFAFPTPSIKSITIAEKEEFQDEFENYPDWAFALNSEGKPIKLSEANSESTFVIIDPSTCDDLGWPALIFSLAVAKTFNLSKFKLIRLNYKPFKCEVNVPELLTADTKFTGWKLNKKKPFFVDLSSTMDPLSLFSSASYLNLRLMKWRMSPRLDVDQIRLKKALLIGCGTLGCNVARDLLGWGVRNFTLIDYGKVSYSNPPRQPLFCFNDCLNGGRPKSEAAADELKRVCPDVSVQFDSFEIPMPGHHTTQESFPKLKENVEKLDKLIQEHDVTFLLTDTRESRWLPTVIGVARHKLCISIALGYDTFSVVRSGSKNVGCYFCNDIVAPVDSMTDRTLDMQCTVTRPGIAPLASAVGVELWAAVTQHPDGLDAHGDTESILGGVPHQIRGFLHSWQVLPMTGDSFKCCVGCSEKVVNGYLEQGAEFVMRAVNEPNFLEDVSGITEMKATMVDEDCEWIDDD</sequence>
<dbReference type="OrthoDB" id="338614at2759"/>
<dbReference type="PANTHER" id="PTHR10953:SF3">
    <property type="entry name" value="UBIQUITIN-LIKE MODIFIER-ACTIVATING ENZYME ATG7"/>
    <property type="match status" value="1"/>
</dbReference>
<evidence type="ECO:0000313" key="3">
    <source>
        <dbReference type="EMBL" id="OHS96604.1"/>
    </source>
</evidence>
<dbReference type="GeneID" id="94845998"/>